<accession>A0A9P8XVM9</accession>
<dbReference type="RefSeq" id="XP_046007190.1">
    <property type="nucleotide sequence ID" value="XM_046161460.1"/>
</dbReference>
<gene>
    <name evidence="2" type="ORF">B0I36DRAFT_393250</name>
</gene>
<evidence type="ECO:0000313" key="3">
    <source>
        <dbReference type="Proteomes" id="UP000756346"/>
    </source>
</evidence>
<dbReference type="Proteomes" id="UP000756346">
    <property type="component" value="Unassembled WGS sequence"/>
</dbReference>
<dbReference type="GeneID" id="70191006"/>
<keyword evidence="3" id="KW-1185">Reference proteome</keyword>
<reference evidence="2" key="1">
    <citation type="journal article" date="2021" name="Nat. Commun.">
        <title>Genetic determinants of endophytism in the Arabidopsis root mycobiome.</title>
        <authorList>
            <person name="Mesny F."/>
            <person name="Miyauchi S."/>
            <person name="Thiergart T."/>
            <person name="Pickel B."/>
            <person name="Atanasova L."/>
            <person name="Karlsson M."/>
            <person name="Huettel B."/>
            <person name="Barry K.W."/>
            <person name="Haridas S."/>
            <person name="Chen C."/>
            <person name="Bauer D."/>
            <person name="Andreopoulos W."/>
            <person name="Pangilinan J."/>
            <person name="LaButti K."/>
            <person name="Riley R."/>
            <person name="Lipzen A."/>
            <person name="Clum A."/>
            <person name="Drula E."/>
            <person name="Henrissat B."/>
            <person name="Kohler A."/>
            <person name="Grigoriev I.V."/>
            <person name="Martin F.M."/>
            <person name="Hacquard S."/>
        </authorList>
    </citation>
    <scope>NUCLEOTIDE SEQUENCE</scope>
    <source>
        <strain evidence="2">MPI-CAGE-CH-0230</strain>
    </source>
</reference>
<evidence type="ECO:0000256" key="1">
    <source>
        <dbReference type="SAM" id="MobiDB-lite"/>
    </source>
</evidence>
<name>A0A9P8XVM9_9PEZI</name>
<dbReference type="EMBL" id="JAGTJQ010000010">
    <property type="protein sequence ID" value="KAH7020989.1"/>
    <property type="molecule type" value="Genomic_DNA"/>
</dbReference>
<feature type="region of interest" description="Disordered" evidence="1">
    <location>
        <begin position="1"/>
        <end position="39"/>
    </location>
</feature>
<evidence type="ECO:0000313" key="2">
    <source>
        <dbReference type="EMBL" id="KAH7020989.1"/>
    </source>
</evidence>
<sequence>MYRTQSNASRAARPRIPTLQSPAKELQLQPGPATADPGRALQAQRSLLPASVGWVVDSRITPDQSAALSPTLSNTSSPHVACLLPVVIFISPPDGPLPACLTCRSGLARRYPESAPVPGSKGVSHEQRPLPGFSMTSESRALLILAAVAVQSRQP</sequence>
<organism evidence="2 3">
    <name type="scientific">Microdochium trichocladiopsis</name>
    <dbReference type="NCBI Taxonomy" id="1682393"/>
    <lineage>
        <taxon>Eukaryota</taxon>
        <taxon>Fungi</taxon>
        <taxon>Dikarya</taxon>
        <taxon>Ascomycota</taxon>
        <taxon>Pezizomycotina</taxon>
        <taxon>Sordariomycetes</taxon>
        <taxon>Xylariomycetidae</taxon>
        <taxon>Xylariales</taxon>
        <taxon>Microdochiaceae</taxon>
        <taxon>Microdochium</taxon>
    </lineage>
</organism>
<proteinExistence type="predicted"/>
<protein>
    <submittedName>
        <fullName evidence="2">Uncharacterized protein</fullName>
    </submittedName>
</protein>
<dbReference type="AlphaFoldDB" id="A0A9P8XVM9"/>
<comment type="caution">
    <text evidence="2">The sequence shown here is derived from an EMBL/GenBank/DDBJ whole genome shotgun (WGS) entry which is preliminary data.</text>
</comment>